<keyword evidence="3" id="KW-1185">Reference proteome</keyword>
<reference evidence="2 3" key="1">
    <citation type="journal article" date="2018" name="Sci. Rep.">
        <title>Genomic signatures of local adaptation to the degree of environmental predictability in rotifers.</title>
        <authorList>
            <person name="Franch-Gras L."/>
            <person name="Hahn C."/>
            <person name="Garcia-Roger E.M."/>
            <person name="Carmona M.J."/>
            <person name="Serra M."/>
            <person name="Gomez A."/>
        </authorList>
    </citation>
    <scope>NUCLEOTIDE SEQUENCE [LARGE SCALE GENOMIC DNA]</scope>
    <source>
        <strain evidence="2">HYR1</strain>
    </source>
</reference>
<dbReference type="EMBL" id="REGN01007703">
    <property type="protein sequence ID" value="RNA05496.1"/>
    <property type="molecule type" value="Genomic_DNA"/>
</dbReference>
<evidence type="ECO:0000256" key="1">
    <source>
        <dbReference type="SAM" id="MobiDB-lite"/>
    </source>
</evidence>
<accession>A0A3M7Q224</accession>
<organism evidence="2 3">
    <name type="scientific">Brachionus plicatilis</name>
    <name type="common">Marine rotifer</name>
    <name type="synonym">Brachionus muelleri</name>
    <dbReference type="NCBI Taxonomy" id="10195"/>
    <lineage>
        <taxon>Eukaryota</taxon>
        <taxon>Metazoa</taxon>
        <taxon>Spiralia</taxon>
        <taxon>Gnathifera</taxon>
        <taxon>Rotifera</taxon>
        <taxon>Eurotatoria</taxon>
        <taxon>Monogononta</taxon>
        <taxon>Pseudotrocha</taxon>
        <taxon>Ploima</taxon>
        <taxon>Brachionidae</taxon>
        <taxon>Brachionus</taxon>
    </lineage>
</organism>
<comment type="caution">
    <text evidence="2">The sequence shown here is derived from an EMBL/GenBank/DDBJ whole genome shotgun (WGS) entry which is preliminary data.</text>
</comment>
<evidence type="ECO:0000313" key="2">
    <source>
        <dbReference type="EMBL" id="RNA05496.1"/>
    </source>
</evidence>
<feature type="compositionally biased region" description="Basic and acidic residues" evidence="1">
    <location>
        <begin position="52"/>
        <end position="62"/>
    </location>
</feature>
<protein>
    <submittedName>
        <fullName evidence="2">Uncharacterized protein</fullName>
    </submittedName>
</protein>
<gene>
    <name evidence="2" type="ORF">BpHYR1_018473</name>
</gene>
<dbReference type="AlphaFoldDB" id="A0A3M7Q224"/>
<evidence type="ECO:0000313" key="3">
    <source>
        <dbReference type="Proteomes" id="UP000276133"/>
    </source>
</evidence>
<sequence length="93" mass="11147">MYNNFHFAQDLYKSQEKKSEQVKNKSNLDLLKKFENNKYKKIYDLKNILPNKQEENDPKKQYLESADDNTFRSETTISTEDYAEKSTNPERKS</sequence>
<dbReference type="Proteomes" id="UP000276133">
    <property type="component" value="Unassembled WGS sequence"/>
</dbReference>
<feature type="region of interest" description="Disordered" evidence="1">
    <location>
        <begin position="51"/>
        <end position="93"/>
    </location>
</feature>
<name>A0A3M7Q224_BRAPC</name>
<feature type="compositionally biased region" description="Basic and acidic residues" evidence="1">
    <location>
        <begin position="82"/>
        <end position="93"/>
    </location>
</feature>
<proteinExistence type="predicted"/>